<dbReference type="AlphaFoldDB" id="A0A150HAQ1"/>
<proteinExistence type="predicted"/>
<protein>
    <submittedName>
        <fullName evidence="1">Uncharacterized protein</fullName>
    </submittedName>
</protein>
<comment type="caution">
    <text evidence="1">The sequence shown here is derived from an EMBL/GenBank/DDBJ whole genome shotgun (WGS) entry which is preliminary data.</text>
</comment>
<dbReference type="EMBL" id="LRAD01000050">
    <property type="protein sequence ID" value="KXZ59111.1"/>
    <property type="molecule type" value="Genomic_DNA"/>
</dbReference>
<evidence type="ECO:0000313" key="2">
    <source>
        <dbReference type="Proteomes" id="UP000075357"/>
    </source>
</evidence>
<organism evidence="1 2">
    <name type="scientific">Microbacterium laevaniformans</name>
    <dbReference type="NCBI Taxonomy" id="36807"/>
    <lineage>
        <taxon>Bacteria</taxon>
        <taxon>Bacillati</taxon>
        <taxon>Actinomycetota</taxon>
        <taxon>Actinomycetes</taxon>
        <taxon>Micrococcales</taxon>
        <taxon>Microbacteriaceae</taxon>
        <taxon>Microbacterium</taxon>
    </lineage>
</organism>
<reference evidence="1 2" key="1">
    <citation type="submission" date="2016-01" db="EMBL/GenBank/DDBJ databases">
        <title>Draft genome sequences of Microbacterium laevaniformans LCDC 91-0039 and the type strain of Microbacterium hominis LCDC 84-209.</title>
        <authorList>
            <person name="Bernier A.-M."/>
            <person name="Bernard K."/>
        </authorList>
    </citation>
    <scope>NUCLEOTIDE SEQUENCE [LARGE SCALE GENOMIC DNA]</scope>
    <source>
        <strain evidence="1 2">LCDC 91-0039</strain>
    </source>
</reference>
<dbReference type="PATRIC" id="fig|36807.3.peg.2441"/>
<dbReference type="Proteomes" id="UP000075357">
    <property type="component" value="Unassembled WGS sequence"/>
</dbReference>
<name>A0A150HAQ1_9MICO</name>
<gene>
    <name evidence="1" type="ORF">Mlaev_02400</name>
</gene>
<keyword evidence="2" id="KW-1185">Reference proteome</keyword>
<evidence type="ECO:0000313" key="1">
    <source>
        <dbReference type="EMBL" id="KXZ59111.1"/>
    </source>
</evidence>
<dbReference type="RefSeq" id="WP_061683553.1">
    <property type="nucleotide sequence ID" value="NZ_LRAD01000050.1"/>
</dbReference>
<sequence>MKTALSWQQTTTVEVELDVDDVALCDWAIATLDLRTLGGEISAAELRRSAAANPHLRRRLQQLYAIALAAPRTSSSTISVPHDTHPEGSAR</sequence>
<accession>A0A150HAQ1</accession>
<dbReference type="STRING" id="36807.Mlaev_02400"/>